<feature type="transmembrane region" description="Helical" evidence="7">
    <location>
        <begin position="438"/>
        <end position="457"/>
    </location>
</feature>
<feature type="transmembrane region" description="Helical" evidence="7">
    <location>
        <begin position="183"/>
        <end position="208"/>
    </location>
</feature>
<dbReference type="InterPro" id="IPR000731">
    <property type="entry name" value="SSD"/>
</dbReference>
<feature type="transmembrane region" description="Helical" evidence="7">
    <location>
        <begin position="404"/>
        <end position="426"/>
    </location>
</feature>
<dbReference type="PANTHER" id="PTHR33406:SF11">
    <property type="entry name" value="MEMBRANE PROTEIN SCO6666-RELATED"/>
    <property type="match status" value="1"/>
</dbReference>
<keyword evidence="6 7" id="KW-0472">Membrane</keyword>
<comment type="similarity">
    <text evidence="2">Belongs to the resistance-nodulation-cell division (RND) (TC 2.A.6) family. MmpL subfamily.</text>
</comment>
<feature type="transmembrane region" description="Helical" evidence="7">
    <location>
        <begin position="521"/>
        <end position="539"/>
    </location>
</feature>
<name>A0A8J3IFF2_9CHLR</name>
<gene>
    <name evidence="9" type="ORF">KSF_026610</name>
</gene>
<feature type="transmembrane region" description="Helical" evidence="7">
    <location>
        <begin position="156"/>
        <end position="177"/>
    </location>
</feature>
<sequence>MVARVSGSATEACARLGVLSPQFTREDANITVAVGGREEVLRQIGVESQHDLVRTEGVSLVIMLVLLLFVFRSVVAAVLPLVISMFAIFGSLLTLRIIASFTEVSSFALNLATMLGLGLSVDYSLFIVSRFREELRSGKEVHDAVVRTVEAAGRTVIFSGLTFAISLSALLLFPYFYLRSFAYAGIGVIVAGVLSALLTLPAVLTILGRRIDRGTVWRAGRSVAGEGFWHRIAMFVMRRPVPVGIAGVALLVILGLPFLNLNFGIADDRILPLEASSRQVQEQIRQNFAAEETDAMHVVATDVVAPATHSAEIERYAIALSRIPGIAQVDALTGSYANGERTAAPIDWSARFASERGTWLSVVSSEDRLNRDPFGLVRDVRATHAPFAVEVGGPLAEALDFRSALLAFVPVVVGVIAVVTFIVIFLMTGSLVMPLKAIILNFLSLSATFGALVWIFQEGNLSTILNFTPSGTLEISMPVLIFCVAFGLSMDYEVFIMTRIKEEYDRTGDNVHSVATGLEQSGPLVTAAAVLLAVVFVALTTSGVVFFKILGIGLTLAVLLDASLIRALLVPAFMRLMGNANWWAPAALQRLQRRFGLND</sequence>
<proteinExistence type="inferred from homology"/>
<reference evidence="9" key="1">
    <citation type="submission" date="2020-10" db="EMBL/GenBank/DDBJ databases">
        <title>Taxonomic study of unclassified bacteria belonging to the class Ktedonobacteria.</title>
        <authorList>
            <person name="Yabe S."/>
            <person name="Wang C.M."/>
            <person name="Zheng Y."/>
            <person name="Sakai Y."/>
            <person name="Cavaletti L."/>
            <person name="Monciardini P."/>
            <person name="Donadio S."/>
        </authorList>
    </citation>
    <scope>NUCLEOTIDE SEQUENCE</scope>
    <source>
        <strain evidence="9">ID150040</strain>
    </source>
</reference>
<evidence type="ECO:0000259" key="8">
    <source>
        <dbReference type="PROSITE" id="PS50156"/>
    </source>
</evidence>
<evidence type="ECO:0000256" key="1">
    <source>
        <dbReference type="ARBA" id="ARBA00004651"/>
    </source>
</evidence>
<dbReference type="PROSITE" id="PS50156">
    <property type="entry name" value="SSD"/>
    <property type="match status" value="1"/>
</dbReference>
<dbReference type="AlphaFoldDB" id="A0A8J3IFF2"/>
<dbReference type="EMBL" id="BNJK01000001">
    <property type="protein sequence ID" value="GHO92613.1"/>
    <property type="molecule type" value="Genomic_DNA"/>
</dbReference>
<dbReference type="InterPro" id="IPR004869">
    <property type="entry name" value="MMPL_dom"/>
</dbReference>
<dbReference type="GO" id="GO:0005886">
    <property type="term" value="C:plasma membrane"/>
    <property type="evidence" value="ECO:0007669"/>
    <property type="project" value="UniProtKB-SubCell"/>
</dbReference>
<evidence type="ECO:0000256" key="7">
    <source>
        <dbReference type="SAM" id="Phobius"/>
    </source>
</evidence>
<feature type="transmembrane region" description="Helical" evidence="7">
    <location>
        <begin position="107"/>
        <end position="128"/>
    </location>
</feature>
<organism evidence="9 10">
    <name type="scientific">Reticulibacter mediterranei</name>
    <dbReference type="NCBI Taxonomy" id="2778369"/>
    <lineage>
        <taxon>Bacteria</taxon>
        <taxon>Bacillati</taxon>
        <taxon>Chloroflexota</taxon>
        <taxon>Ktedonobacteria</taxon>
        <taxon>Ktedonobacterales</taxon>
        <taxon>Reticulibacteraceae</taxon>
        <taxon>Reticulibacter</taxon>
    </lineage>
</organism>
<evidence type="ECO:0000256" key="6">
    <source>
        <dbReference type="ARBA" id="ARBA00023136"/>
    </source>
</evidence>
<feature type="domain" description="SSD" evidence="8">
    <location>
        <begin position="75"/>
        <end position="206"/>
    </location>
</feature>
<feature type="transmembrane region" description="Helical" evidence="7">
    <location>
        <begin position="545"/>
        <end position="569"/>
    </location>
</feature>
<dbReference type="Pfam" id="PF03176">
    <property type="entry name" value="MMPL"/>
    <property type="match status" value="2"/>
</dbReference>
<dbReference type="Gene3D" id="1.20.1640.10">
    <property type="entry name" value="Multidrug efflux transporter AcrB transmembrane domain"/>
    <property type="match status" value="2"/>
</dbReference>
<keyword evidence="5 7" id="KW-1133">Transmembrane helix</keyword>
<dbReference type="PANTHER" id="PTHR33406">
    <property type="entry name" value="MEMBRANE PROTEIN MJ1562-RELATED"/>
    <property type="match status" value="1"/>
</dbReference>
<keyword evidence="4 7" id="KW-0812">Transmembrane</keyword>
<evidence type="ECO:0000256" key="4">
    <source>
        <dbReference type="ARBA" id="ARBA00022692"/>
    </source>
</evidence>
<evidence type="ECO:0000313" key="10">
    <source>
        <dbReference type="Proteomes" id="UP000597444"/>
    </source>
</evidence>
<feature type="transmembrane region" description="Helical" evidence="7">
    <location>
        <begin position="477"/>
        <end position="500"/>
    </location>
</feature>
<comment type="caution">
    <text evidence="9">The sequence shown here is derived from an EMBL/GenBank/DDBJ whole genome shotgun (WGS) entry which is preliminary data.</text>
</comment>
<keyword evidence="10" id="KW-1185">Reference proteome</keyword>
<feature type="transmembrane region" description="Helical" evidence="7">
    <location>
        <begin position="78"/>
        <end position="101"/>
    </location>
</feature>
<dbReference type="InterPro" id="IPR050545">
    <property type="entry name" value="Mycobact_MmpL"/>
</dbReference>
<feature type="transmembrane region" description="Helical" evidence="7">
    <location>
        <begin position="241"/>
        <end position="259"/>
    </location>
</feature>
<comment type="subcellular location">
    <subcellularLocation>
        <location evidence="1">Cell membrane</location>
        <topology evidence="1">Multi-pass membrane protein</topology>
    </subcellularLocation>
</comment>
<protein>
    <submittedName>
        <fullName evidence="9">Membrane protein</fullName>
    </submittedName>
</protein>
<evidence type="ECO:0000256" key="2">
    <source>
        <dbReference type="ARBA" id="ARBA00010157"/>
    </source>
</evidence>
<evidence type="ECO:0000256" key="5">
    <source>
        <dbReference type="ARBA" id="ARBA00022989"/>
    </source>
</evidence>
<accession>A0A8J3IFF2</accession>
<feature type="transmembrane region" description="Helical" evidence="7">
    <location>
        <begin position="52"/>
        <end position="71"/>
    </location>
</feature>
<evidence type="ECO:0000256" key="3">
    <source>
        <dbReference type="ARBA" id="ARBA00022475"/>
    </source>
</evidence>
<dbReference type="Proteomes" id="UP000597444">
    <property type="component" value="Unassembled WGS sequence"/>
</dbReference>
<dbReference type="SUPFAM" id="SSF82866">
    <property type="entry name" value="Multidrug efflux transporter AcrB transmembrane domain"/>
    <property type="match status" value="2"/>
</dbReference>
<evidence type="ECO:0000313" key="9">
    <source>
        <dbReference type="EMBL" id="GHO92613.1"/>
    </source>
</evidence>
<keyword evidence="3" id="KW-1003">Cell membrane</keyword>